<protein>
    <recommendedName>
        <fullName evidence="10">TATA box-binding protein-like 1</fullName>
    </recommendedName>
    <alternativeName>
        <fullName evidence="11">TATA box-binding protein-related factor 2</fullName>
    </alternativeName>
    <alternativeName>
        <fullName evidence="13">TBP-like factor</fullName>
    </alternativeName>
    <alternativeName>
        <fullName evidence="12">TBP-related protein</fullName>
    </alternativeName>
</protein>
<proteinExistence type="inferred from homology"/>
<dbReference type="EMBL" id="CABDUW010002199">
    <property type="protein sequence ID" value="VTJ85858.1"/>
    <property type="molecule type" value="Genomic_DNA"/>
</dbReference>
<evidence type="ECO:0000256" key="12">
    <source>
        <dbReference type="ARBA" id="ARBA00031045"/>
    </source>
</evidence>
<evidence type="ECO:0000256" key="7">
    <source>
        <dbReference type="ARBA" id="ARBA00023125"/>
    </source>
</evidence>
<accession>A0A5E4CVK7</accession>
<reference evidence="16" key="1">
    <citation type="submission" date="2019-04" db="EMBL/GenBank/DDBJ databases">
        <authorList>
            <person name="Alioto T."/>
            <person name="Alioto T."/>
        </authorList>
    </citation>
    <scope>NUCLEOTIDE SEQUENCE [LARGE SCALE GENOMIC DNA]</scope>
</reference>
<evidence type="ECO:0000313" key="17">
    <source>
        <dbReference type="Proteomes" id="UP000335636"/>
    </source>
</evidence>
<dbReference type="FunFam" id="3.30.310.10:FF:000005">
    <property type="entry name" value="TATA box-binding protein-like 1"/>
    <property type="match status" value="1"/>
</dbReference>
<dbReference type="PANTHER" id="PTHR10126">
    <property type="entry name" value="TATA-BOX BINDING PROTEIN"/>
    <property type="match status" value="1"/>
</dbReference>
<dbReference type="GO" id="GO:0005737">
    <property type="term" value="C:cytoplasm"/>
    <property type="evidence" value="ECO:0007669"/>
    <property type="project" value="UniProtKB-SubCell"/>
</dbReference>
<dbReference type="GO" id="GO:0006352">
    <property type="term" value="P:DNA-templated transcription initiation"/>
    <property type="evidence" value="ECO:0007669"/>
    <property type="project" value="InterPro"/>
</dbReference>
<dbReference type="FunFam" id="3.30.310.10:FF:000009">
    <property type="entry name" value="TatA box-binding protein-like protein 1"/>
    <property type="match status" value="1"/>
</dbReference>
<dbReference type="CDD" id="cd04517">
    <property type="entry name" value="TLF"/>
    <property type="match status" value="1"/>
</dbReference>
<keyword evidence="5" id="KW-0963">Cytoplasm</keyword>
<evidence type="ECO:0000256" key="15">
    <source>
        <dbReference type="SAM" id="MobiDB-lite"/>
    </source>
</evidence>
<dbReference type="InterPro" id="IPR015445">
    <property type="entry name" value="TBP-like"/>
</dbReference>
<evidence type="ECO:0000256" key="14">
    <source>
        <dbReference type="ARBA" id="ARBA00045512"/>
    </source>
</evidence>
<dbReference type="GO" id="GO:0005634">
    <property type="term" value="C:nucleus"/>
    <property type="evidence" value="ECO:0007669"/>
    <property type="project" value="UniProtKB-SubCell"/>
</dbReference>
<dbReference type="GO" id="GO:0003677">
    <property type="term" value="F:DNA binding"/>
    <property type="evidence" value="ECO:0007669"/>
    <property type="project" value="UniProtKB-KW"/>
</dbReference>
<evidence type="ECO:0000256" key="11">
    <source>
        <dbReference type="ARBA" id="ARBA00030768"/>
    </source>
</evidence>
<dbReference type="AlphaFoldDB" id="A0A5E4CVK7"/>
<evidence type="ECO:0000256" key="13">
    <source>
        <dbReference type="ARBA" id="ARBA00033173"/>
    </source>
</evidence>
<dbReference type="PRINTS" id="PR00686">
    <property type="entry name" value="TIFACTORIID"/>
</dbReference>
<evidence type="ECO:0000256" key="10">
    <source>
        <dbReference type="ARBA" id="ARBA00023474"/>
    </source>
</evidence>
<keyword evidence="6" id="KW-0805">Transcription regulation</keyword>
<comment type="subcellular location">
    <subcellularLocation>
        <location evidence="2">Cytoplasm</location>
    </subcellularLocation>
    <subcellularLocation>
        <location evidence="1">Nucleus</location>
    </subcellularLocation>
</comment>
<keyword evidence="17" id="KW-1185">Reference proteome</keyword>
<evidence type="ECO:0000256" key="6">
    <source>
        <dbReference type="ARBA" id="ARBA00023015"/>
    </source>
</evidence>
<dbReference type="Pfam" id="PF00352">
    <property type="entry name" value="TBP"/>
    <property type="match status" value="2"/>
</dbReference>
<evidence type="ECO:0000256" key="2">
    <source>
        <dbReference type="ARBA" id="ARBA00004496"/>
    </source>
</evidence>
<sequence>MYPRPLGSGVPRGGAPGAVMSLVPAGSSSPPPPRSPEIALGSRCDRSNRRVCARGSPEPQEGLMGAPSQSPAGQIRRFRAAPVAAGSRALPPPTPASGYPAQKPPKRPRPRESLDLASEEPQSALSGGALAPARRLYAPPLPWRLGSAPASSSFLCSSFSFASDATGSSAAAASSAAAPSSHGCDLRGQKLSFKLPQWITRCHLNLRKIALEGANVIYKRDVGKVLMKLRKPRITATIWSSGKIICTGATSEEEAKFGARRLARSLQKLGFQVIFTDFKVVNVLAVCNMPFEIRLPEFTKNNRPHASYEPELHPAVCYRIKSLRATLQIFSTGSITVTGPNVKAVATAVEQIYPFVFESRKEIL</sequence>
<dbReference type="InterPro" id="IPR012295">
    <property type="entry name" value="TBP_dom_sf"/>
</dbReference>
<keyword evidence="7" id="KW-0238">DNA-binding</keyword>
<evidence type="ECO:0000256" key="3">
    <source>
        <dbReference type="ARBA" id="ARBA00005560"/>
    </source>
</evidence>
<dbReference type="Proteomes" id="UP000335636">
    <property type="component" value="Unassembled WGS sequence"/>
</dbReference>
<comment type="function">
    <text evidence="14">Part of a specialized transcription system that mediates the transcription of most ribosomal proteins through the 5'-TCT-3' motif which is a core promoter element at these genes. Seems to also mediate the transcription of NF1. Does not bind the TATA box.</text>
</comment>
<evidence type="ECO:0000256" key="1">
    <source>
        <dbReference type="ARBA" id="ARBA00004123"/>
    </source>
</evidence>
<evidence type="ECO:0000313" key="16">
    <source>
        <dbReference type="EMBL" id="VTJ85858.1"/>
    </source>
</evidence>
<organism evidence="16 17">
    <name type="scientific">Marmota monax</name>
    <name type="common">Woodchuck</name>
    <dbReference type="NCBI Taxonomy" id="9995"/>
    <lineage>
        <taxon>Eukaryota</taxon>
        <taxon>Metazoa</taxon>
        <taxon>Chordata</taxon>
        <taxon>Craniata</taxon>
        <taxon>Vertebrata</taxon>
        <taxon>Euteleostomi</taxon>
        <taxon>Mammalia</taxon>
        <taxon>Eutheria</taxon>
        <taxon>Euarchontoglires</taxon>
        <taxon>Glires</taxon>
        <taxon>Rodentia</taxon>
        <taxon>Sciuromorpha</taxon>
        <taxon>Sciuridae</taxon>
        <taxon>Xerinae</taxon>
        <taxon>Marmotini</taxon>
        <taxon>Marmota</taxon>
    </lineage>
</organism>
<dbReference type="Gene3D" id="3.30.310.10">
    <property type="entry name" value="TATA-Binding Protein"/>
    <property type="match status" value="2"/>
</dbReference>
<gene>
    <name evidence="16" type="ORF">MONAX_5E007025</name>
</gene>
<evidence type="ECO:0000256" key="5">
    <source>
        <dbReference type="ARBA" id="ARBA00022490"/>
    </source>
</evidence>
<feature type="region of interest" description="Disordered" evidence="15">
    <location>
        <begin position="1"/>
        <end position="127"/>
    </location>
</feature>
<dbReference type="SUPFAM" id="SSF55945">
    <property type="entry name" value="TATA-box binding protein-like"/>
    <property type="match status" value="2"/>
</dbReference>
<comment type="caution">
    <text evidence="16">The sequence shown here is derived from an EMBL/GenBank/DDBJ whole genome shotgun (WGS) entry which is preliminary data.</text>
</comment>
<comment type="similarity">
    <text evidence="3">Belongs to the TBP family.</text>
</comment>
<name>A0A5E4CVK7_MARMO</name>
<evidence type="ECO:0000256" key="8">
    <source>
        <dbReference type="ARBA" id="ARBA00023163"/>
    </source>
</evidence>
<evidence type="ECO:0000256" key="4">
    <source>
        <dbReference type="ARBA" id="ARBA00011508"/>
    </source>
</evidence>
<comment type="subunit">
    <text evidence="4">Binds TFIIA and TFIIB.</text>
</comment>
<dbReference type="InterPro" id="IPR000814">
    <property type="entry name" value="TBP"/>
</dbReference>
<keyword evidence="8" id="KW-0804">Transcription</keyword>
<evidence type="ECO:0000256" key="9">
    <source>
        <dbReference type="ARBA" id="ARBA00023242"/>
    </source>
</evidence>
<keyword evidence="9" id="KW-0539">Nucleus</keyword>